<feature type="compositionally biased region" description="Basic and acidic residues" evidence="1">
    <location>
        <begin position="2469"/>
        <end position="2478"/>
    </location>
</feature>
<feature type="compositionally biased region" description="Polar residues" evidence="1">
    <location>
        <begin position="1021"/>
        <end position="1032"/>
    </location>
</feature>
<feature type="compositionally biased region" description="Basic and acidic residues" evidence="1">
    <location>
        <begin position="1914"/>
        <end position="1930"/>
    </location>
</feature>
<name>A0A087UW31_STEMI</name>
<feature type="region of interest" description="Disordered" evidence="1">
    <location>
        <begin position="2343"/>
        <end position="2706"/>
    </location>
</feature>
<sequence length="3884" mass="432974">MFGTSALSNKKQMKFQNAIYINISAIIIAFLLYIERVLKSEAYGSDLHLFIIFISLINCFKLYKSIKSYEAFYKQMNDQYKSELQLLKSSGSNEELLEFEEFMELNNGESEQTIWNSKMNRSVSIIYLALFGTYASAKILQDYLLDYYNMINNIGLFTSFLISTGYLIFDEQNIAECMNQDIRNLHERMKKYTTENFPNPLDIKYEIQKESCFGDVSSKIVLNSSQITSEITLEEITREEKKQSSFSDKNMRHEDENCYVSQETTYIKGETKNLNLSISDCKAHEAQTDIADKVETTGKSYTNIQVISEQECPLQQIENETKQDSEKGVYPGLPNQDHSDKHTNKKAQQCNSIPNNNIIEQRETNNDEYGTSDYSANEAETDVAGKGKTLNKVDNNQQGIDKHNCPSNSTANMTVEDSEKDTDPGASKQGYTEKDIEQNKEEINFVSNDDIIELREHNNRESSSPDRSIHEAKTHIALKEKTSGKTDDNLQGIEKKCIDEKKCSPEATANMSSEDAENDIYAGASIQEQSDKTIKQNCEQGNSVQDDNIFEEKESRNKESSPSHPSTNEAEIHLEGIGETSRKADEILQVVDEQNDRSEMITNVAGNRYKNGINLGASTQNHSEKDVKENQEQWNTDSDDNIIEPRESNNRETSPSVSSRNEIEANAGRKEETSRKGHSNMQGMNIKECVSEPTVNSTGLDSETDLDEGASNENRSEKDSKKNEVQENSFPEDNAIEPKDSNNRESSSLDSSIREANKNTEEKNDASEKAVHNLQRENITKCPSKPIVNVIGRDSAEVIDQDVSYQGRQTKHSKQNGVLQNPIPDENNAQRKGSNNSESRSSDSTTDEDEIDVAEKQKALEQQDKNLQGIVKHKCTLEAMANITGKGSKKDIDQNAFTEGCSDKGYAQNEKQPFSVSDENIDEENERNNGESSLSDCSIIKTETGVSGKTSGKLFDNIQCLDNQTCPSEQMANTTGKNTEKDIDPDASINNSTGKAINQNEDKCSSPTSYDIIQERENINREPSASGYSTNKAETHVAGKEKTLVKVDNNQQGMDGQNCPSNTIANMTGEDSEKDKEPGALNQDHTGKEMEETDAQRISVPKDNIIEQRENNNGESSSPHLSRHEAQSHIGANEKMSLETDDNLQGKEEEKCSSKTTTNMSGDNSENDIKLGASIQEQSEKRIIQSWEQRNSVQDDNIFKQKESNNKESSFVHLTINKAETDVAGVREKSREADECLQGVDEQNDRSERTAGKKSEKGINLGATTQNHSEKDVKENQEQWNTDSDNNIVEPRESNNRESSPSVSSRKEIEADAGRKEETSRKGHSNIQGMNIEECVSEPSVNRTGLDSEKDLDEGASNENRSEKDSKQNEVQENSFPEDNAIEPKDCNNRESSSLDSSIREANTNTEEKNEASKKAVDNLQRANVMKCPSKSNVNVKGRDSEEFIDHGVSYQGRQTKHSKQNWVLQNAIPDENNPQQKGSNNNESRSSDSTTDEAEIDVAEKQKALEQRDKNLQDVIKHKCTLEAMANITGKGSKKDIDQNAFTEGCSYKGYAQNEKQPFSVSDENINEANERNNGESSLSDCSIIKSETGISGKTPGKVFDNIQCLDNQTCPSEQMVNTTGKNTEKGIVPDASIEDSIGKAINQNEEKCNSATGYDIIQERENINGESSASDYRTNKAETDVAGKEKTLIKVDNNQQGMDGQNCPSNTIANMTGEDSEKDKEPGALNQDHTGKEMEETDAQRISVPNDNIIEQRENNNGESSSSHLSRHEAQSHIGANEKMSVETDDNLQGKEEEKCSSKTTTNMSGDNYENVIKLEASIQEQSEKRIKQSWEQRNSVQDDNIFKQKESNNNKFSFVHLSINKAETDVAGVREKSREADECLQGVDEQNDRSERTAGKKSEKGINLGATTQNHSEKDVKQNQEQWKADSDNNIIEPGESNNRKSSPSVPSRNEIEADAGRKEETSRKGHSNIQGMNIEECVSEPSVNRKGLDSEKDLDEGASNENRSEKDSKQNEVEETSFPEDNAIEPKDSNNRESSSLDSSTREANTNTEEKTEASEKAVDNFKRVNAMKCPSKPIVNVIEIYCKVIINQGVSHQACHEKHSKENGVLQNPIPDENNPQQKGSNNSESRSSDSTADETEIDVAGKQKALEQRDKNLQDIIKHKCTLEVMANMTDKGSEKDIDQNAFTKGRSDKGYAQNETQPFSISDENINEANERNNGESSLSDCSIIKSETGISGKTLGKKFDNIQWLDNQTCPSEQMANMTGKNTEKGIDPDASIEDRTGKAVKQNEEKCNSATGYDIIQERENINVESSASDYCANKAVTDVAGKEETLIKVDNNQQGMGRQNCPSNLIANMTGEDSEDKEPGALHQVHTGKEMEETEAQRISVPNDNIIEQRENNNGESSSSHLSRHEAESHIGGNEKMSVETDDNLQGKDEEKCSSKATTNMSGDNSENDIKFRAPIQEQSEKRIKQSWEQRNSVQDDNIFKQKESNNKDSRFVHLSMNEVETDVAGITEKSRKADECLQRVDEQNDRSERTAGKKSEKSINLGAATQNHSEKDLKENHEQWDSDCGNNIIEHRERNNRESSPSASSTNETDGDAGRKEETSRKGHDNIQGMNIKECISEPMVHRTCLGSENDFDEGASAESRSEKNSKHNEVQENSFPEDNAIEPKDSNEMESSSSDSSIREANRNIGEKNDASEKAVNNLQGVNVTKCPSKPIVNAIETYSEEVIDQGVSHQGCHEKRSKQNGIQQNSIPDENNAQRKGSNNSESRSSDSTTDEAEIDVAGKQKALEQRDTNVQGILKNKCTLEAMANMTNKGSEKDIDQNAFTKGRSDKGYAQNETQPFSISDENINEANERNNGESSLSDWSIIKSETGISGKTSGKVFDSIPLLDNQICPSEEMVDTTGRNAENGIDPDASIEDRTEKAIKQNEEKFNSATGYDIIQQRENINGESSDSDFSANKAEADVAGKEKTLIKVDNNKKGMDGQTCPSNSIANMTGEDSEKDEEPGAFNEDHTGKEMEETDAQRISVPNDNIIEKTESNSGESSSSYFSRHEAESHIGANEKMSVETDDNLQEKGEEKYSSKTTTNMSGYNSGNDINLGALIQEQSEKTLKQNWEQRNSVQDDNIFKQKESSNKESSPSRPSTNEAETDVSCVGETSRKSDHNLQGKVEESERTERIGNISGKKSDKGINLGALNQDDSQKDIIKNQEQWNSDSDNNIIERRENNNRESNPSVSSTEEAEGDAGLKQETSRKRHNSIQDMNIQECILEPMVNRIGLDSGKDFDEGASNESRSEKDSKQNVAQQNSFPEDNAIEQKDSNNMESSSTNSRNLNTSGKEVFKEAEVKSAFSGQTKWQASFENMPYLRTPDDATTVEHKINKVETHSLSNSVFCKAEECISGLCVLDVKGNKGDTQSLCIEETSKVNMVEDTKSVFSGEVTEKKQLLVSEKNIEITKSKEVSNEDGTQKYFVAETLEEGMTYNIISSHLLQCRNTMEEGSESKVNRAECTNETKSSSLEERSSSIKEDLKRINGSDTTENKRYESDAECFPETSIKSEDANRNKSNPSNMSAINIKEINEQTHSLALLDDIKKEVAVKLISVEESSSEANKSEFNSNPSNQNMKCTDTEGEVSSSALMERISGKNIGTIRAERRRKKKETSEEVSFSNYAVSNIDKCLKAKESIDTECGASKKSMDQFIGEVKKKYETNEMTADGELEHNDATKKKKKNSTSSKRDNTVRKHKEKEYQHSLTSEVCHHHHERTVSLSSCCDSVTGNRFRIGKGKSLLTERNIRRYEANSSVQGGMTTSESTPIKDDFIKQNSKHHMIRSDCQRRKDGKNCTVVLHNETLHLTFKTSKSFEIRCKFRPTCEKGKSQEIG</sequence>
<feature type="compositionally biased region" description="Polar residues" evidence="1">
    <location>
        <begin position="3121"/>
        <end position="3132"/>
    </location>
</feature>
<proteinExistence type="predicted"/>
<feature type="compositionally biased region" description="Polar residues" evidence="1">
    <location>
        <begin position="2445"/>
        <end position="2455"/>
    </location>
</feature>
<feature type="region of interest" description="Disordered" evidence="1">
    <location>
        <begin position="2739"/>
        <end position="2797"/>
    </location>
</feature>
<feature type="region of interest" description="Disordered" evidence="1">
    <location>
        <begin position="2178"/>
        <end position="2210"/>
    </location>
</feature>
<feature type="compositionally biased region" description="Basic and acidic residues" evidence="1">
    <location>
        <begin position="1360"/>
        <end position="1370"/>
    </location>
</feature>
<feature type="region of interest" description="Disordered" evidence="1">
    <location>
        <begin position="901"/>
        <end position="934"/>
    </location>
</feature>
<feature type="compositionally biased region" description="Basic and acidic residues" evidence="1">
    <location>
        <begin position="1305"/>
        <end position="1321"/>
    </location>
</feature>
<feature type="region of interest" description="Disordered" evidence="1">
    <location>
        <begin position="322"/>
        <end position="373"/>
    </location>
</feature>
<feature type="compositionally biased region" description="Basic and acidic residues" evidence="1">
    <location>
        <begin position="752"/>
        <end position="779"/>
    </location>
</feature>
<feature type="region of interest" description="Disordered" evidence="1">
    <location>
        <begin position="3286"/>
        <end position="3343"/>
    </location>
</feature>
<keyword evidence="4" id="KW-1185">Reference proteome</keyword>
<feature type="compositionally biased region" description="Basic and acidic residues" evidence="1">
    <location>
        <begin position="1268"/>
        <end position="1277"/>
    </location>
</feature>
<feature type="region of interest" description="Disordered" evidence="1">
    <location>
        <begin position="1693"/>
        <end position="1807"/>
    </location>
</feature>
<feature type="compositionally biased region" description="Polar residues" evidence="1">
    <location>
        <begin position="392"/>
        <end position="415"/>
    </location>
</feature>
<feature type="compositionally biased region" description="Basic and acidic residues" evidence="1">
    <location>
        <begin position="1033"/>
        <end position="1045"/>
    </location>
</feature>
<dbReference type="Proteomes" id="UP000054359">
    <property type="component" value="Unassembled WGS sequence"/>
</dbReference>
<feature type="compositionally biased region" description="Basic and acidic residues" evidence="1">
    <location>
        <begin position="1219"/>
        <end position="1234"/>
    </location>
</feature>
<feature type="compositionally biased region" description="Basic and acidic residues" evidence="1">
    <location>
        <begin position="622"/>
        <end position="631"/>
    </location>
</feature>
<feature type="compositionally biased region" description="Basic and acidic residues" evidence="1">
    <location>
        <begin position="3506"/>
        <end position="3551"/>
    </location>
</feature>
<organism evidence="3 4">
    <name type="scientific">Stegodyphus mimosarum</name>
    <name type="common">African social velvet spider</name>
    <dbReference type="NCBI Taxonomy" id="407821"/>
    <lineage>
        <taxon>Eukaryota</taxon>
        <taxon>Metazoa</taxon>
        <taxon>Ecdysozoa</taxon>
        <taxon>Arthropoda</taxon>
        <taxon>Chelicerata</taxon>
        <taxon>Arachnida</taxon>
        <taxon>Araneae</taxon>
        <taxon>Araneomorphae</taxon>
        <taxon>Entelegynae</taxon>
        <taxon>Eresoidea</taxon>
        <taxon>Eresidae</taxon>
        <taxon>Stegodyphus</taxon>
    </lineage>
</organism>
<feature type="region of interest" description="Disordered" evidence="1">
    <location>
        <begin position="3506"/>
        <end position="3574"/>
    </location>
</feature>
<feature type="region of interest" description="Disordered" evidence="1">
    <location>
        <begin position="1470"/>
        <end position="1496"/>
    </location>
</feature>
<feature type="region of interest" description="Disordered" evidence="1">
    <location>
        <begin position="801"/>
        <end position="856"/>
    </location>
</feature>
<feature type="compositionally biased region" description="Polar residues" evidence="1">
    <location>
        <begin position="346"/>
        <end position="359"/>
    </location>
</feature>
<feature type="compositionally biased region" description="Basic and acidic residues" evidence="1">
    <location>
        <begin position="2603"/>
        <end position="2616"/>
    </location>
</feature>
<feature type="compositionally biased region" description="Polar residues" evidence="1">
    <location>
        <begin position="1154"/>
        <end position="1164"/>
    </location>
</feature>
<feature type="compositionally biased region" description="Low complexity" evidence="1">
    <location>
        <begin position="3048"/>
        <end position="3058"/>
    </location>
</feature>
<feature type="compositionally biased region" description="Polar residues" evidence="1">
    <location>
        <begin position="3308"/>
        <end position="3317"/>
    </location>
</feature>
<feature type="compositionally biased region" description="Basic and acidic residues" evidence="1">
    <location>
        <begin position="550"/>
        <end position="561"/>
    </location>
</feature>
<protein>
    <submittedName>
        <fullName evidence="3">Uncharacterized protein</fullName>
    </submittedName>
</protein>
<feature type="compositionally biased region" description="Polar residues" evidence="1">
    <location>
        <begin position="1473"/>
        <end position="1490"/>
    </location>
</feature>
<feature type="compositionally biased region" description="Polar residues" evidence="1">
    <location>
        <begin position="1694"/>
        <end position="1712"/>
    </location>
</feature>
<feature type="compositionally biased region" description="Basic and acidic residues" evidence="1">
    <location>
        <begin position="2689"/>
        <end position="2705"/>
    </location>
</feature>
<feature type="compositionally biased region" description="Basic and acidic residues" evidence="1">
    <location>
        <begin position="3081"/>
        <end position="3090"/>
    </location>
</feature>
<feature type="compositionally biased region" description="Low complexity" evidence="1">
    <location>
        <begin position="3332"/>
        <end position="3343"/>
    </location>
</feature>
<keyword evidence="2" id="KW-1133">Transmembrane helix</keyword>
<evidence type="ECO:0000313" key="3">
    <source>
        <dbReference type="EMBL" id="KFM81570.1"/>
    </source>
</evidence>
<feature type="compositionally biased region" description="Polar residues" evidence="1">
    <location>
        <begin position="1939"/>
        <end position="1951"/>
    </location>
</feature>
<feature type="region of interest" description="Disordered" evidence="1">
    <location>
        <begin position="1828"/>
        <end position="1847"/>
    </location>
</feature>
<feature type="compositionally biased region" description="Polar residues" evidence="1">
    <location>
        <begin position="2954"/>
        <end position="2966"/>
    </location>
</feature>
<feature type="compositionally biased region" description="Polar residues" evidence="1">
    <location>
        <begin position="909"/>
        <end position="918"/>
    </location>
</feature>
<feature type="transmembrane region" description="Helical" evidence="2">
    <location>
        <begin position="15"/>
        <end position="34"/>
    </location>
</feature>
<feature type="region of interest" description="Disordered" evidence="1">
    <location>
        <begin position="1869"/>
        <end position="2061"/>
    </location>
</feature>
<feature type="non-terminal residue" evidence="3">
    <location>
        <position position="3884"/>
    </location>
</feature>
<feature type="compositionally biased region" description="Polar residues" evidence="1">
    <location>
        <begin position="1048"/>
        <end position="1066"/>
    </location>
</feature>
<feature type="transmembrane region" description="Helical" evidence="2">
    <location>
        <begin position="122"/>
        <end position="140"/>
    </location>
</feature>
<feature type="compositionally biased region" description="Polar residues" evidence="1">
    <location>
        <begin position="3091"/>
        <end position="3105"/>
    </location>
</feature>
<feature type="compositionally biased region" description="Low complexity" evidence="1">
    <location>
        <begin position="2036"/>
        <end position="2051"/>
    </location>
</feature>
<feature type="compositionally biased region" description="Basic and acidic residues" evidence="1">
    <location>
        <begin position="431"/>
        <end position="443"/>
    </location>
</feature>
<feature type="compositionally biased region" description="Polar residues" evidence="1">
    <location>
        <begin position="2752"/>
        <end position="2770"/>
    </location>
</feature>
<feature type="region of interest" description="Disordered" evidence="1">
    <location>
        <begin position="2836"/>
        <end position="2870"/>
    </location>
</feature>
<feature type="compositionally biased region" description="Basic and acidic residues" evidence="1">
    <location>
        <begin position="570"/>
        <end position="586"/>
    </location>
</feature>
<feature type="compositionally biased region" description="Polar residues" evidence="1">
    <location>
        <begin position="1278"/>
        <end position="1287"/>
    </location>
</feature>
<dbReference type="OMA" id="DKHTTSM"/>
<feature type="compositionally biased region" description="Basic and acidic residues" evidence="1">
    <location>
        <begin position="2488"/>
        <end position="2502"/>
    </location>
</feature>
<feature type="compositionally biased region" description="Polar residues" evidence="1">
    <location>
        <begin position="535"/>
        <end position="546"/>
    </location>
</feature>
<feature type="region of interest" description="Disordered" evidence="1">
    <location>
        <begin position="2101"/>
        <end position="2143"/>
    </location>
</feature>
<feature type="compositionally biased region" description="Basic and acidic residues" evidence="1">
    <location>
        <begin position="2435"/>
        <end position="2444"/>
    </location>
</feature>
<feature type="compositionally biased region" description="Low complexity" evidence="1">
    <location>
        <begin position="2771"/>
        <end position="2781"/>
    </location>
</feature>
<feature type="region of interest" description="Disordered" evidence="1">
    <location>
        <begin position="3610"/>
        <end position="3630"/>
    </location>
</feature>
<feature type="region of interest" description="Disordered" evidence="1">
    <location>
        <begin position="3716"/>
        <end position="3757"/>
    </location>
</feature>
<feature type="compositionally biased region" description="Basic and acidic residues" evidence="1">
    <location>
        <begin position="1144"/>
        <end position="1153"/>
    </location>
</feature>
<feature type="compositionally biased region" description="Polar residues" evidence="1">
    <location>
        <begin position="2343"/>
        <end position="2357"/>
    </location>
</feature>
<feature type="compositionally biased region" description="Basic and acidic residues" evidence="1">
    <location>
        <begin position="2052"/>
        <end position="2061"/>
    </location>
</feature>
<feature type="compositionally biased region" description="Basic and acidic residues" evidence="1">
    <location>
        <begin position="1406"/>
        <end position="1417"/>
    </location>
</feature>
<keyword evidence="2" id="KW-0812">Transmembrane</keyword>
<dbReference type="OrthoDB" id="10686933at2759"/>
<feature type="compositionally biased region" description="Basic and acidic residues" evidence="1">
    <location>
        <begin position="452"/>
        <end position="504"/>
    </location>
</feature>
<dbReference type="EMBL" id="KK121935">
    <property type="protein sequence ID" value="KFM81570.1"/>
    <property type="molecule type" value="Genomic_DNA"/>
</dbReference>
<feature type="compositionally biased region" description="Basic and acidic residues" evidence="1">
    <location>
        <begin position="2651"/>
        <end position="2662"/>
    </location>
</feature>
<gene>
    <name evidence="3" type="ORF">X975_09190</name>
</gene>
<feature type="compositionally biased region" description="Basic and acidic residues" evidence="1">
    <location>
        <begin position="3739"/>
        <end position="3754"/>
    </location>
</feature>
<feature type="compositionally biased region" description="Basic and acidic residues" evidence="1">
    <location>
        <begin position="2559"/>
        <end position="2571"/>
    </location>
</feature>
<feature type="region of interest" description="Disordered" evidence="1">
    <location>
        <begin position="1017"/>
        <end position="1436"/>
    </location>
</feature>
<feature type="compositionally biased region" description="Basic and acidic residues" evidence="1">
    <location>
        <begin position="1790"/>
        <end position="1799"/>
    </location>
</feature>
<feature type="compositionally biased region" description="Low complexity" evidence="1">
    <location>
        <begin position="834"/>
        <end position="844"/>
    </location>
</feature>
<feature type="compositionally biased region" description="Polar residues" evidence="1">
    <location>
        <begin position="2200"/>
        <end position="2210"/>
    </location>
</feature>
<feature type="compositionally biased region" description="Basic and acidic residues" evidence="1">
    <location>
        <begin position="2519"/>
        <end position="2548"/>
    </location>
</feature>
<feature type="compositionally biased region" description="Basic and acidic residues" evidence="1">
    <location>
        <begin position="1869"/>
        <end position="1880"/>
    </location>
</feature>
<evidence type="ECO:0000256" key="2">
    <source>
        <dbReference type="SAM" id="Phobius"/>
    </source>
</evidence>
<feature type="compositionally biased region" description="Polar residues" evidence="1">
    <location>
        <begin position="651"/>
        <end position="660"/>
    </location>
</feature>
<feature type="compositionally biased region" description="Basic and acidic residues" evidence="1">
    <location>
        <begin position="1889"/>
        <end position="1903"/>
    </location>
</feature>
<feature type="compositionally biased region" description="Basic and acidic residues" evidence="1">
    <location>
        <begin position="1953"/>
        <end position="1967"/>
    </location>
</feature>
<feature type="compositionally biased region" description="Low complexity" evidence="1">
    <location>
        <begin position="2126"/>
        <end position="2136"/>
    </location>
</feature>
<feature type="region of interest" description="Disordered" evidence="1">
    <location>
        <begin position="2908"/>
        <end position="2928"/>
    </location>
</feature>
<evidence type="ECO:0000256" key="1">
    <source>
        <dbReference type="SAM" id="MobiDB-lite"/>
    </source>
</evidence>
<feature type="region of interest" description="Disordered" evidence="1">
    <location>
        <begin position="385"/>
        <end position="787"/>
    </location>
</feature>
<feature type="transmembrane region" description="Helical" evidence="2">
    <location>
        <begin position="46"/>
        <end position="63"/>
    </location>
</feature>
<feature type="compositionally biased region" description="Low complexity" evidence="1">
    <location>
        <begin position="2589"/>
        <end position="2599"/>
    </location>
</feature>
<feature type="compositionally biased region" description="Polar residues" evidence="1">
    <location>
        <begin position="2845"/>
        <end position="2860"/>
    </location>
</feature>
<accession>A0A087UW31</accession>
<feature type="region of interest" description="Disordered" evidence="1">
    <location>
        <begin position="2954"/>
        <end position="3267"/>
    </location>
</feature>
<feature type="compositionally biased region" description="Basic and acidic residues" evidence="1">
    <location>
        <begin position="3166"/>
        <end position="3186"/>
    </location>
</feature>
<feature type="compositionally biased region" description="Polar residues" evidence="1">
    <location>
        <begin position="1186"/>
        <end position="1195"/>
    </location>
</feature>
<keyword evidence="2" id="KW-0472">Membrane</keyword>
<feature type="compositionally biased region" description="Basic and acidic residues" evidence="1">
    <location>
        <begin position="1197"/>
        <end position="1206"/>
    </location>
</feature>
<evidence type="ECO:0000313" key="4">
    <source>
        <dbReference type="Proteomes" id="UP000054359"/>
    </source>
</evidence>
<feature type="compositionally biased region" description="Basic and acidic residues" evidence="1">
    <location>
        <begin position="661"/>
        <end position="675"/>
    </location>
</feature>
<feature type="compositionally biased region" description="Basic and acidic residues" evidence="1">
    <location>
        <begin position="2970"/>
        <end position="2991"/>
    </location>
</feature>
<reference evidence="3 4" key="1">
    <citation type="submission" date="2013-11" db="EMBL/GenBank/DDBJ databases">
        <title>Genome sequencing of Stegodyphus mimosarum.</title>
        <authorList>
            <person name="Bechsgaard J."/>
        </authorList>
    </citation>
    <scope>NUCLEOTIDE SEQUENCE [LARGE SCALE GENOMIC DNA]</scope>
</reference>
<feature type="compositionally biased region" description="Basic and acidic residues" evidence="1">
    <location>
        <begin position="714"/>
        <end position="725"/>
    </location>
</feature>
<feature type="compositionally biased region" description="Basic and acidic residues" evidence="1">
    <location>
        <begin position="1243"/>
        <end position="1257"/>
    </location>
</feature>
<feature type="compositionally biased region" description="Basic and acidic residues" evidence="1">
    <location>
        <begin position="2006"/>
        <end position="2016"/>
    </location>
</feature>
<feature type="compositionally biased region" description="Polar residues" evidence="1">
    <location>
        <begin position="3216"/>
        <end position="3225"/>
    </location>
</feature>
<feature type="compositionally biased region" description="Basic and acidic residues" evidence="1">
    <location>
        <begin position="3134"/>
        <end position="3143"/>
    </location>
</feature>